<dbReference type="GO" id="GO:0009893">
    <property type="term" value="P:positive regulation of metabolic process"/>
    <property type="evidence" value="ECO:0007669"/>
    <property type="project" value="UniProtKB-ARBA"/>
</dbReference>
<accession>A0A319DQ68</accession>
<dbReference type="InterPro" id="IPR001138">
    <property type="entry name" value="Zn2Cys6_DnaBD"/>
</dbReference>
<name>A0A319DQ68_9EURO</name>
<organism evidence="8 9">
    <name type="scientific">Aspergillus ellipticus CBS 707.79</name>
    <dbReference type="NCBI Taxonomy" id="1448320"/>
    <lineage>
        <taxon>Eukaryota</taxon>
        <taxon>Fungi</taxon>
        <taxon>Dikarya</taxon>
        <taxon>Ascomycota</taxon>
        <taxon>Pezizomycotina</taxon>
        <taxon>Eurotiomycetes</taxon>
        <taxon>Eurotiomycetidae</taxon>
        <taxon>Eurotiales</taxon>
        <taxon>Aspergillaceae</taxon>
        <taxon>Aspergillus</taxon>
        <taxon>Aspergillus subgen. Circumdati</taxon>
    </lineage>
</organism>
<gene>
    <name evidence="8" type="ORF">BO71DRAFT_424804</name>
</gene>
<keyword evidence="3" id="KW-0238">DNA-binding</keyword>
<dbReference type="GO" id="GO:0000981">
    <property type="term" value="F:DNA-binding transcription factor activity, RNA polymerase II-specific"/>
    <property type="evidence" value="ECO:0007669"/>
    <property type="project" value="InterPro"/>
</dbReference>
<dbReference type="Pfam" id="PF00172">
    <property type="entry name" value="Zn_clus"/>
    <property type="match status" value="1"/>
</dbReference>
<reference evidence="8 9" key="1">
    <citation type="submission" date="2018-02" db="EMBL/GenBank/DDBJ databases">
        <title>The genomes of Aspergillus section Nigri reveals drivers in fungal speciation.</title>
        <authorList>
            <consortium name="DOE Joint Genome Institute"/>
            <person name="Vesth T.C."/>
            <person name="Nybo J."/>
            <person name="Theobald S."/>
            <person name="Brandl J."/>
            <person name="Frisvad J.C."/>
            <person name="Nielsen K.F."/>
            <person name="Lyhne E.K."/>
            <person name="Kogle M.E."/>
            <person name="Kuo A."/>
            <person name="Riley R."/>
            <person name="Clum A."/>
            <person name="Nolan M."/>
            <person name="Lipzen A."/>
            <person name="Salamov A."/>
            <person name="Henrissat B."/>
            <person name="Wiebenga A."/>
            <person name="De vries R.P."/>
            <person name="Grigoriev I.V."/>
            <person name="Mortensen U.H."/>
            <person name="Andersen M.R."/>
            <person name="Baker S.E."/>
        </authorList>
    </citation>
    <scope>NUCLEOTIDE SEQUENCE [LARGE SCALE GENOMIC DNA]</scope>
    <source>
        <strain evidence="8 9">CBS 707.79</strain>
    </source>
</reference>
<dbReference type="PROSITE" id="PS50048">
    <property type="entry name" value="ZN2_CY6_FUNGAL_2"/>
    <property type="match status" value="1"/>
</dbReference>
<feature type="region of interest" description="Disordered" evidence="6">
    <location>
        <begin position="125"/>
        <end position="150"/>
    </location>
</feature>
<dbReference type="PROSITE" id="PS00463">
    <property type="entry name" value="ZN2_CY6_FUNGAL_1"/>
    <property type="match status" value="1"/>
</dbReference>
<dbReference type="VEuPathDB" id="FungiDB:BO71DRAFT_424804"/>
<dbReference type="EMBL" id="KZ825799">
    <property type="protein sequence ID" value="PYH99736.1"/>
    <property type="molecule type" value="Genomic_DNA"/>
</dbReference>
<evidence type="ECO:0000259" key="7">
    <source>
        <dbReference type="PROSITE" id="PS50048"/>
    </source>
</evidence>
<dbReference type="CDD" id="cd12148">
    <property type="entry name" value="fungal_TF_MHR"/>
    <property type="match status" value="1"/>
</dbReference>
<dbReference type="InterPro" id="IPR051127">
    <property type="entry name" value="Fungal_SecMet_Regulators"/>
</dbReference>
<dbReference type="InterPro" id="IPR007219">
    <property type="entry name" value="XnlR_reg_dom"/>
</dbReference>
<dbReference type="SUPFAM" id="SSF57701">
    <property type="entry name" value="Zn2/Cys6 DNA-binding domain"/>
    <property type="match status" value="1"/>
</dbReference>
<evidence type="ECO:0000313" key="8">
    <source>
        <dbReference type="EMBL" id="PYH99736.1"/>
    </source>
</evidence>
<dbReference type="GO" id="GO:0006351">
    <property type="term" value="P:DNA-templated transcription"/>
    <property type="evidence" value="ECO:0007669"/>
    <property type="project" value="InterPro"/>
</dbReference>
<evidence type="ECO:0000256" key="5">
    <source>
        <dbReference type="ARBA" id="ARBA00023242"/>
    </source>
</evidence>
<dbReference type="Gene3D" id="4.10.240.10">
    <property type="entry name" value="Zn(2)-C6 fungal-type DNA-binding domain"/>
    <property type="match status" value="1"/>
</dbReference>
<keyword evidence="4" id="KW-0804">Transcription</keyword>
<dbReference type="GO" id="GO:0003677">
    <property type="term" value="F:DNA binding"/>
    <property type="evidence" value="ECO:0007669"/>
    <property type="project" value="UniProtKB-KW"/>
</dbReference>
<dbReference type="PANTHER" id="PTHR47424">
    <property type="entry name" value="REGULATORY PROTEIN GAL4"/>
    <property type="match status" value="1"/>
</dbReference>
<dbReference type="Proteomes" id="UP000247810">
    <property type="component" value="Unassembled WGS sequence"/>
</dbReference>
<dbReference type="InterPro" id="IPR036864">
    <property type="entry name" value="Zn2-C6_fun-type_DNA-bd_sf"/>
</dbReference>
<evidence type="ECO:0000256" key="3">
    <source>
        <dbReference type="ARBA" id="ARBA00023125"/>
    </source>
</evidence>
<protein>
    <recommendedName>
        <fullName evidence="7">Zn(2)-C6 fungal-type domain-containing protein</fullName>
    </recommendedName>
</protein>
<evidence type="ECO:0000256" key="4">
    <source>
        <dbReference type="ARBA" id="ARBA00023163"/>
    </source>
</evidence>
<keyword evidence="9" id="KW-1185">Reference proteome</keyword>
<feature type="domain" description="Zn(2)-C6 fungal-type" evidence="7">
    <location>
        <begin position="74"/>
        <end position="103"/>
    </location>
</feature>
<evidence type="ECO:0000256" key="1">
    <source>
        <dbReference type="ARBA" id="ARBA00022723"/>
    </source>
</evidence>
<evidence type="ECO:0000256" key="2">
    <source>
        <dbReference type="ARBA" id="ARBA00023015"/>
    </source>
</evidence>
<keyword evidence="1" id="KW-0479">Metal-binding</keyword>
<keyword evidence="2" id="KW-0805">Transcription regulation</keyword>
<dbReference type="AlphaFoldDB" id="A0A319DQ68"/>
<keyword evidence="5" id="KW-0539">Nucleus</keyword>
<dbReference type="Pfam" id="PF04082">
    <property type="entry name" value="Fungal_trans"/>
    <property type="match status" value="1"/>
</dbReference>
<evidence type="ECO:0000313" key="9">
    <source>
        <dbReference type="Proteomes" id="UP000247810"/>
    </source>
</evidence>
<dbReference type="STRING" id="1448320.A0A319DQ68"/>
<dbReference type="SMART" id="SM00066">
    <property type="entry name" value="GAL4"/>
    <property type="match status" value="1"/>
</dbReference>
<proteinExistence type="predicted"/>
<dbReference type="OrthoDB" id="4487189at2759"/>
<sequence>MATPATEPGAAGISDDAIRKSGRELQWMTSESQGHPDESIFQHNRHALNATASSPQGPHELGNGARSISRIPRACERCRVRKVRCNGLQPCTRCSEHKASCIYRSGRPRIRTQYRKFRYMAEPTVSTNQADTASSSADIGSLQSDNQQENPELHLKPTQWWESLREGIGVADSKTGAFQFYGPSSHCAFVQRVYERLNGRPSSLETDTPQGPSPVPDGLRAWGLERFLFSYPEAQSSSQVDGFLPRNLGERFIRSYFKVVHPQMPILVYSELTTKWSESWKPPSNRVPVQYNEILYMVLAIGARVSPAIEDVTEGWAALMSHKADVPMTVLTEPSIQLVQLFMLKIAFWMVYATEKVTSLLVGRSSSLPNNQIDAPYPPDQFSTNLNPELTGMPFSHQLNDGLFVRIMAETGNLADRILTGIYSLEAFTAEVHQRIENNMVEYESALDSIANMLPTHLNFLEMDAPVDEDWQEIQRLHLGMLYHTMWMLTHRPVLVFTTFFSSNLEAQSHAPGIIQLQQSRDARFDGSLASYLVAACITLLYEVLDPATALIHARETFSVVEQAIQCLDGMKHLGPRTGRDLSADIMRMAKNALFSSHQSYSANQAMLQFPWLRYVSSVQ</sequence>
<dbReference type="GO" id="GO:0008270">
    <property type="term" value="F:zinc ion binding"/>
    <property type="evidence" value="ECO:0007669"/>
    <property type="project" value="InterPro"/>
</dbReference>
<dbReference type="PANTHER" id="PTHR47424:SF3">
    <property type="entry name" value="REGULATORY PROTEIN GAL4"/>
    <property type="match status" value="1"/>
</dbReference>
<evidence type="ECO:0000256" key="6">
    <source>
        <dbReference type="SAM" id="MobiDB-lite"/>
    </source>
</evidence>
<dbReference type="CDD" id="cd00067">
    <property type="entry name" value="GAL4"/>
    <property type="match status" value="1"/>
</dbReference>